<dbReference type="AlphaFoldDB" id="A0A239LKE1"/>
<dbReference type="RefSeq" id="WP_089401477.1">
    <property type="nucleotide sequence ID" value="NZ_FZOT01000023.1"/>
</dbReference>
<evidence type="ECO:0000313" key="4">
    <source>
        <dbReference type="Proteomes" id="UP000198284"/>
    </source>
</evidence>
<dbReference type="Pfam" id="PF00892">
    <property type="entry name" value="EamA"/>
    <property type="match status" value="1"/>
</dbReference>
<proteinExistence type="predicted"/>
<dbReference type="PANTHER" id="PTHR22911">
    <property type="entry name" value="ACYL-MALONYL CONDENSING ENZYME-RELATED"/>
    <property type="match status" value="1"/>
</dbReference>
<feature type="transmembrane region" description="Helical" evidence="1">
    <location>
        <begin position="124"/>
        <end position="142"/>
    </location>
</feature>
<accession>A0A239LKE1</accession>
<protein>
    <submittedName>
        <fullName evidence="3">Transporter family protein</fullName>
    </submittedName>
</protein>
<dbReference type="OrthoDB" id="9806718at2"/>
<feature type="transmembrane region" description="Helical" evidence="1">
    <location>
        <begin position="36"/>
        <end position="55"/>
    </location>
</feature>
<keyword evidence="4" id="KW-1185">Reference proteome</keyword>
<evidence type="ECO:0000313" key="3">
    <source>
        <dbReference type="EMBL" id="SNT30119.1"/>
    </source>
</evidence>
<evidence type="ECO:0000256" key="1">
    <source>
        <dbReference type="SAM" id="Phobius"/>
    </source>
</evidence>
<dbReference type="Proteomes" id="UP000198284">
    <property type="component" value="Unassembled WGS sequence"/>
</dbReference>
<gene>
    <name evidence="3" type="ORF">SAMN06265795_12328</name>
</gene>
<sequence>MDTRSGWELYALGAAFFAGLTALFGKLGVAGLNSNMATLIRTVVIIAVVAAIIWSRNEWVNPASIPRHAWIFLALSGVATGLSWLCYYRALQLGPVSRVAAVDKLSVAFAIVLGLAFAGEALSWPVAIGGLLITAGSIIMIAF</sequence>
<keyword evidence="1" id="KW-0812">Transmembrane</keyword>
<dbReference type="PANTHER" id="PTHR22911:SF137">
    <property type="entry name" value="SOLUTE CARRIER FAMILY 35 MEMBER G2-RELATED"/>
    <property type="match status" value="1"/>
</dbReference>
<feature type="domain" description="EamA" evidence="2">
    <location>
        <begin position="7"/>
        <end position="141"/>
    </location>
</feature>
<keyword evidence="1" id="KW-1133">Transmembrane helix</keyword>
<dbReference type="GO" id="GO:0016020">
    <property type="term" value="C:membrane"/>
    <property type="evidence" value="ECO:0007669"/>
    <property type="project" value="InterPro"/>
</dbReference>
<name>A0A239LKE1_9BURK</name>
<dbReference type="SUPFAM" id="SSF103481">
    <property type="entry name" value="Multidrug resistance efflux transporter EmrE"/>
    <property type="match status" value="1"/>
</dbReference>
<reference evidence="3 4" key="1">
    <citation type="submission" date="2017-06" db="EMBL/GenBank/DDBJ databases">
        <authorList>
            <person name="Kim H.J."/>
            <person name="Triplett B.A."/>
        </authorList>
    </citation>
    <scope>NUCLEOTIDE SEQUENCE [LARGE SCALE GENOMIC DNA]</scope>
    <source>
        <strain evidence="3 4">U15</strain>
    </source>
</reference>
<dbReference type="InterPro" id="IPR000620">
    <property type="entry name" value="EamA_dom"/>
</dbReference>
<feature type="transmembrane region" description="Helical" evidence="1">
    <location>
        <begin position="6"/>
        <end position="24"/>
    </location>
</feature>
<feature type="transmembrane region" description="Helical" evidence="1">
    <location>
        <begin position="67"/>
        <end position="87"/>
    </location>
</feature>
<keyword evidence="1" id="KW-0472">Membrane</keyword>
<evidence type="ECO:0000259" key="2">
    <source>
        <dbReference type="Pfam" id="PF00892"/>
    </source>
</evidence>
<dbReference type="EMBL" id="FZOT01000023">
    <property type="protein sequence ID" value="SNT30119.1"/>
    <property type="molecule type" value="Genomic_DNA"/>
</dbReference>
<organism evidence="3 4">
    <name type="scientific">Noviherbaspirillum humi</name>
    <dbReference type="NCBI Taxonomy" id="1688639"/>
    <lineage>
        <taxon>Bacteria</taxon>
        <taxon>Pseudomonadati</taxon>
        <taxon>Pseudomonadota</taxon>
        <taxon>Betaproteobacteria</taxon>
        <taxon>Burkholderiales</taxon>
        <taxon>Oxalobacteraceae</taxon>
        <taxon>Noviherbaspirillum</taxon>
    </lineage>
</organism>
<dbReference type="InterPro" id="IPR037185">
    <property type="entry name" value="EmrE-like"/>
</dbReference>
<dbReference type="Gene3D" id="1.10.3730.20">
    <property type="match status" value="1"/>
</dbReference>